<evidence type="ECO:0000259" key="5">
    <source>
        <dbReference type="PROSITE" id="PS50893"/>
    </source>
</evidence>
<evidence type="ECO:0000256" key="4">
    <source>
        <dbReference type="ARBA" id="ARBA00022840"/>
    </source>
</evidence>
<evidence type="ECO:0000313" key="6">
    <source>
        <dbReference type="EMBL" id="MBC2399244.1"/>
    </source>
</evidence>
<dbReference type="PROSITE" id="PS00211">
    <property type="entry name" value="ABC_TRANSPORTER_1"/>
    <property type="match status" value="1"/>
</dbReference>
<reference evidence="6 7" key="1">
    <citation type="submission" date="2020-04" db="EMBL/GenBank/DDBJ databases">
        <title>Genomic insights into acetone-butanol-ethanol (ABE) fermentation by sequencing solventogenic clostridia strains.</title>
        <authorList>
            <person name="Brown S."/>
        </authorList>
    </citation>
    <scope>NUCLEOTIDE SEQUENCE [LARGE SCALE GENOMIC DNA]</scope>
    <source>
        <strain evidence="6 7">DJ011</strain>
    </source>
</reference>
<protein>
    <submittedName>
        <fullName evidence="6">ABC transporter ATP-binding protein</fullName>
    </submittedName>
</protein>
<dbReference type="InterPro" id="IPR017871">
    <property type="entry name" value="ABC_transporter-like_CS"/>
</dbReference>
<gene>
    <name evidence="6" type="ORF">HGG79_15900</name>
</gene>
<feature type="domain" description="ABC transporter" evidence="5">
    <location>
        <begin position="7"/>
        <end position="211"/>
    </location>
</feature>
<keyword evidence="2" id="KW-0813">Transport</keyword>
<keyword evidence="3" id="KW-0547">Nucleotide-binding</keyword>
<keyword evidence="7" id="KW-1185">Reference proteome</keyword>
<evidence type="ECO:0000256" key="2">
    <source>
        <dbReference type="ARBA" id="ARBA00022448"/>
    </source>
</evidence>
<accession>A0A923ECD3</accession>
<dbReference type="EMBL" id="JAAZWO010000024">
    <property type="protein sequence ID" value="MBC2399244.1"/>
    <property type="molecule type" value="Genomic_DNA"/>
</dbReference>
<dbReference type="PROSITE" id="PS50893">
    <property type="entry name" value="ABC_TRANSPORTER_2"/>
    <property type="match status" value="1"/>
</dbReference>
<evidence type="ECO:0000256" key="1">
    <source>
        <dbReference type="ARBA" id="ARBA00005417"/>
    </source>
</evidence>
<evidence type="ECO:0000256" key="3">
    <source>
        <dbReference type="ARBA" id="ARBA00022741"/>
    </source>
</evidence>
<dbReference type="PANTHER" id="PTHR43335">
    <property type="entry name" value="ABC TRANSPORTER, ATP-BINDING PROTEIN"/>
    <property type="match status" value="1"/>
</dbReference>
<organism evidence="6 7">
    <name type="scientific">Clostridium tetanomorphum</name>
    <dbReference type="NCBI Taxonomy" id="1553"/>
    <lineage>
        <taxon>Bacteria</taxon>
        <taxon>Bacillati</taxon>
        <taxon>Bacillota</taxon>
        <taxon>Clostridia</taxon>
        <taxon>Eubacteriales</taxon>
        <taxon>Clostridiaceae</taxon>
        <taxon>Clostridium</taxon>
    </lineage>
</organism>
<proteinExistence type="inferred from homology"/>
<dbReference type="Gene3D" id="3.40.50.300">
    <property type="entry name" value="P-loop containing nucleotide triphosphate hydrolases"/>
    <property type="match status" value="1"/>
</dbReference>
<name>A0A923ECD3_CLOTT</name>
<dbReference type="GO" id="GO:0016887">
    <property type="term" value="F:ATP hydrolysis activity"/>
    <property type="evidence" value="ECO:0007669"/>
    <property type="project" value="InterPro"/>
</dbReference>
<dbReference type="AlphaFoldDB" id="A0A923ECD3"/>
<dbReference type="Pfam" id="PF00005">
    <property type="entry name" value="ABC_tran"/>
    <property type="match status" value="1"/>
</dbReference>
<dbReference type="SUPFAM" id="SSF52540">
    <property type="entry name" value="P-loop containing nucleoside triphosphate hydrolases"/>
    <property type="match status" value="1"/>
</dbReference>
<comment type="similarity">
    <text evidence="1">Belongs to the ABC transporter superfamily.</text>
</comment>
<dbReference type="Proteomes" id="UP000563151">
    <property type="component" value="Unassembled WGS sequence"/>
</dbReference>
<dbReference type="InterPro" id="IPR003593">
    <property type="entry name" value="AAA+_ATPase"/>
</dbReference>
<dbReference type="SMART" id="SM00382">
    <property type="entry name" value="AAA"/>
    <property type="match status" value="1"/>
</dbReference>
<dbReference type="InterPro" id="IPR027417">
    <property type="entry name" value="P-loop_NTPase"/>
</dbReference>
<keyword evidence="4 6" id="KW-0067">ATP-binding</keyword>
<dbReference type="GO" id="GO:0005524">
    <property type="term" value="F:ATP binding"/>
    <property type="evidence" value="ECO:0007669"/>
    <property type="project" value="UniProtKB-KW"/>
</dbReference>
<comment type="caution">
    <text evidence="6">The sequence shown here is derived from an EMBL/GenBank/DDBJ whole genome shotgun (WGS) entry which is preliminary data.</text>
</comment>
<dbReference type="PANTHER" id="PTHR43335:SF8">
    <property type="entry name" value="ABC TRANSPORTER, ATP-BINDING PROTEIN"/>
    <property type="match status" value="1"/>
</dbReference>
<sequence>MDDNVVIELKNLSKEINGIKILNNISINFNCGRIYGIIGKNGSGKSMLFKAICGLINPTSGEVKVFNESIINGRFPQNTGIIIEHPGFLPQYSALKNLKILASINNKVSDENIKNAISLVGLDPNDTRPIKKFSLGMKQRLGIAQALMEEPKLLILDEPMNGLDSDGVKRIREILLELKNKSVTILLASHISDDIDELCDFVYKMDSGVLLG</sequence>
<dbReference type="InterPro" id="IPR003439">
    <property type="entry name" value="ABC_transporter-like_ATP-bd"/>
</dbReference>
<dbReference type="RefSeq" id="WP_035151552.1">
    <property type="nucleotide sequence ID" value="NZ_JAAZWO010000024.1"/>
</dbReference>
<evidence type="ECO:0000313" key="7">
    <source>
        <dbReference type="Proteomes" id="UP000563151"/>
    </source>
</evidence>